<dbReference type="AlphaFoldDB" id="A0A1Y2BGX0"/>
<name>A0A1Y2BGX0_9TREE</name>
<keyword evidence="1" id="KW-1133">Transmembrane helix</keyword>
<dbReference type="InterPro" id="IPR013901">
    <property type="entry name" value="Anthrone_oxy"/>
</dbReference>
<reference evidence="2 3" key="1">
    <citation type="submission" date="2016-07" db="EMBL/GenBank/DDBJ databases">
        <title>Pervasive Adenine N6-methylation of Active Genes in Fungi.</title>
        <authorList>
            <consortium name="DOE Joint Genome Institute"/>
            <person name="Mondo S.J."/>
            <person name="Dannebaum R.O."/>
            <person name="Kuo R.C."/>
            <person name="Labutti K."/>
            <person name="Haridas S."/>
            <person name="Kuo A."/>
            <person name="Salamov A."/>
            <person name="Ahrendt S.R."/>
            <person name="Lipzen A."/>
            <person name="Sullivan W."/>
            <person name="Andreopoulos W.B."/>
            <person name="Clum A."/>
            <person name="Lindquist E."/>
            <person name="Daum C."/>
            <person name="Ramamoorthy G.K."/>
            <person name="Gryganskyi A."/>
            <person name="Culley D."/>
            <person name="Magnuson J.K."/>
            <person name="James T.Y."/>
            <person name="O'Malley M.A."/>
            <person name="Stajich J.E."/>
            <person name="Spatafora J.W."/>
            <person name="Visel A."/>
            <person name="Grigoriev I.V."/>
        </authorList>
    </citation>
    <scope>NUCLEOTIDE SEQUENCE [LARGE SCALE GENOMIC DNA]</scope>
    <source>
        <strain evidence="2 3">68-887.2</strain>
    </source>
</reference>
<feature type="transmembrane region" description="Helical" evidence="1">
    <location>
        <begin position="152"/>
        <end position="171"/>
    </location>
</feature>
<evidence type="ECO:0008006" key="4">
    <source>
        <dbReference type="Google" id="ProtNLM"/>
    </source>
</evidence>
<accession>A0A1Y2BGX0</accession>
<evidence type="ECO:0000313" key="3">
    <source>
        <dbReference type="Proteomes" id="UP000193986"/>
    </source>
</evidence>
<dbReference type="InParanoid" id="A0A1Y2BGX0"/>
<feature type="transmembrane region" description="Helical" evidence="1">
    <location>
        <begin position="62"/>
        <end position="82"/>
    </location>
</feature>
<sequence length="175" mass="19071">MFGLPDSTVVLTGGLISTSYVLFSNLGMSQIGIIPLINGRLGEFHLPARERAKAWSLYFKQAAPWTIGPSVVGAGLNFAAAYMTSSPFIRQLAITAGITGLTIVPYTLTFIHGINLQLHAINNEDKLRDVPESHPHAKQVGQLTTDWEKRHWVRFVAYGGAFALNLAALLAQQAR</sequence>
<dbReference type="EMBL" id="MCFC01000004">
    <property type="protein sequence ID" value="ORY34059.1"/>
    <property type="molecule type" value="Genomic_DNA"/>
</dbReference>
<feature type="transmembrane region" description="Helical" evidence="1">
    <location>
        <begin position="20"/>
        <end position="41"/>
    </location>
</feature>
<dbReference type="Pfam" id="PF08592">
    <property type="entry name" value="Anthrone_oxy"/>
    <property type="match status" value="1"/>
</dbReference>
<keyword evidence="1" id="KW-0812">Transmembrane</keyword>
<keyword evidence="1" id="KW-0472">Membrane</keyword>
<evidence type="ECO:0000313" key="2">
    <source>
        <dbReference type="EMBL" id="ORY34059.1"/>
    </source>
</evidence>
<gene>
    <name evidence="2" type="ORF">BCR39DRAFT_518307</name>
</gene>
<protein>
    <recommendedName>
        <fullName evidence="4">DUF1772-domain-containing protein</fullName>
    </recommendedName>
</protein>
<feature type="transmembrane region" description="Helical" evidence="1">
    <location>
        <begin position="88"/>
        <end position="108"/>
    </location>
</feature>
<dbReference type="Proteomes" id="UP000193986">
    <property type="component" value="Unassembled WGS sequence"/>
</dbReference>
<organism evidence="2 3">
    <name type="scientific">Naematelia encephala</name>
    <dbReference type="NCBI Taxonomy" id="71784"/>
    <lineage>
        <taxon>Eukaryota</taxon>
        <taxon>Fungi</taxon>
        <taxon>Dikarya</taxon>
        <taxon>Basidiomycota</taxon>
        <taxon>Agaricomycotina</taxon>
        <taxon>Tremellomycetes</taxon>
        <taxon>Tremellales</taxon>
        <taxon>Naemateliaceae</taxon>
        <taxon>Naematelia</taxon>
    </lineage>
</organism>
<keyword evidence="3" id="KW-1185">Reference proteome</keyword>
<comment type="caution">
    <text evidence="2">The sequence shown here is derived from an EMBL/GenBank/DDBJ whole genome shotgun (WGS) entry which is preliminary data.</text>
</comment>
<proteinExistence type="predicted"/>
<evidence type="ECO:0000256" key="1">
    <source>
        <dbReference type="SAM" id="Phobius"/>
    </source>
</evidence>
<dbReference type="OrthoDB" id="5954308at2759"/>